<dbReference type="Proteomes" id="UP000034338">
    <property type="component" value="Unassembled WGS sequence"/>
</dbReference>
<evidence type="ECO:0008006" key="3">
    <source>
        <dbReference type="Google" id="ProtNLM"/>
    </source>
</evidence>
<protein>
    <recommendedName>
        <fullName evidence="3">S-layer family duplication domain-containing protein</fullName>
    </recommendedName>
</protein>
<dbReference type="AlphaFoldDB" id="A0A0F8NT53"/>
<reference evidence="1 2" key="1">
    <citation type="journal article" date="2015" name="ISME J.">
        <title>Genomic and phenotypic differentiation among Methanosarcina mazei populations from Columbia River sediment.</title>
        <authorList>
            <person name="Youngblut N.D."/>
            <person name="Wirth J.S."/>
            <person name="Henriksen J.R."/>
            <person name="Smith M."/>
            <person name="Simon H."/>
            <person name="Metcalf W.W."/>
            <person name="Whitaker R.J."/>
        </authorList>
    </citation>
    <scope>NUCLEOTIDE SEQUENCE [LARGE SCALE GENOMIC DNA]</scope>
    <source>
        <strain evidence="1 2">1.H.A.0.1</strain>
    </source>
</reference>
<organism evidence="1 2">
    <name type="scientific">Methanosarcina mazei</name>
    <name type="common">Methanosarcina frisia</name>
    <dbReference type="NCBI Taxonomy" id="2209"/>
    <lineage>
        <taxon>Archaea</taxon>
        <taxon>Methanobacteriati</taxon>
        <taxon>Methanobacteriota</taxon>
        <taxon>Stenosarchaea group</taxon>
        <taxon>Methanomicrobia</taxon>
        <taxon>Methanosarcinales</taxon>
        <taxon>Methanosarcinaceae</taxon>
        <taxon>Methanosarcina</taxon>
    </lineage>
</organism>
<evidence type="ECO:0000313" key="1">
    <source>
        <dbReference type="EMBL" id="KKH27719.1"/>
    </source>
</evidence>
<name>A0A0F8NT53_METMZ</name>
<accession>A0A0F8NT53</accession>
<comment type="caution">
    <text evidence="1">The sequence shown here is derived from an EMBL/GenBank/DDBJ whole genome shotgun (WGS) entry which is preliminary data.</text>
</comment>
<proteinExistence type="predicted"/>
<gene>
    <name evidence="1" type="ORF">DU37_09735</name>
</gene>
<dbReference type="EMBL" id="JJQF01000126">
    <property type="protein sequence ID" value="KKH27719.1"/>
    <property type="molecule type" value="Genomic_DNA"/>
</dbReference>
<sequence length="120" mass="13131">MLPVPGLAGPSICGAPFDTNATSSDGFCWNATTFGGFNYPVNKHKDFVASENWWGERLQYVDKDGQDELGVNNPGNHVIGEGELLYSTRQFSNKYDLVSDLGLTASTIPPELGGMFYYKL</sequence>
<evidence type="ECO:0000313" key="2">
    <source>
        <dbReference type="Proteomes" id="UP000034338"/>
    </source>
</evidence>
<feature type="non-terminal residue" evidence="1">
    <location>
        <position position="120"/>
    </location>
</feature>
<dbReference type="Gene3D" id="2.60.40.4190">
    <property type="match status" value="1"/>
</dbReference>